<protein>
    <submittedName>
        <fullName evidence="2">Nitrogen fixation transcriptional regulator protein</fullName>
    </submittedName>
</protein>
<keyword evidence="2" id="KW-0614">Plasmid</keyword>
<evidence type="ECO:0000313" key="2">
    <source>
        <dbReference type="EMBL" id="EPE93674.1"/>
    </source>
</evidence>
<dbReference type="EMBL" id="AEYE02000038">
    <property type="protein sequence ID" value="EPE93674.1"/>
    <property type="molecule type" value="Genomic_DNA"/>
</dbReference>
<evidence type="ECO:0000259" key="1">
    <source>
        <dbReference type="Pfam" id="PF01590"/>
    </source>
</evidence>
<comment type="caution">
    <text evidence="2">The sequence shown here is derived from an EMBL/GenBank/DDBJ whole genome shotgun (WGS) entry which is preliminary data.</text>
</comment>
<dbReference type="SUPFAM" id="SSF55781">
    <property type="entry name" value="GAF domain-like"/>
    <property type="match status" value="1"/>
</dbReference>
<dbReference type="Proteomes" id="UP000014411">
    <property type="component" value="Unassembled WGS sequence"/>
</dbReference>
<sequence length="167" mass="18641">MDHIVTTGVPLVIQDVSKSKLFQADLQTRWSSGTVPITFIGVPVKAEDKILGTLAIDRVRNGTTIFPSDEDVCFLTMVANLVGRTIQLHRILSQEGQRLIEEQQRPEKSLIAERSAPGRHPHIKIDGIVGKSPALTQVVGFSLQEQPVPFFTLLWKRGPRVALRQYH</sequence>
<accession>S3H4J2</accession>
<reference evidence="2 3" key="1">
    <citation type="journal article" date="2012" name="J. Bacteriol.">
        <title>Genome sequence of Rhizobium grahamii CCGE502, a broad-host-range symbiont with low nodulation competitiveness in Phaseolus vulgaris.</title>
        <authorList>
            <person name="Althabegoiti M.J."/>
            <person name="Lozano L."/>
            <person name="Torres-Tejerizo G."/>
            <person name="Ormeno-Orrillo E."/>
            <person name="Rogel M.A."/>
            <person name="Gonzalez V."/>
            <person name="Martinez-Romero E."/>
        </authorList>
    </citation>
    <scope>NUCLEOTIDE SEQUENCE [LARGE SCALE GENOMIC DNA]</scope>
    <source>
        <strain evidence="2 3">CCGE 502</strain>
        <plasmid evidence="2">pRg502a</plasmid>
    </source>
</reference>
<dbReference type="Gene3D" id="3.30.450.40">
    <property type="match status" value="1"/>
</dbReference>
<dbReference type="InterPro" id="IPR003018">
    <property type="entry name" value="GAF"/>
</dbReference>
<dbReference type="InterPro" id="IPR029016">
    <property type="entry name" value="GAF-like_dom_sf"/>
</dbReference>
<geneLocation type="plasmid" evidence="2">
    <name>pRg502a</name>
</geneLocation>
<feature type="domain" description="GAF" evidence="1">
    <location>
        <begin position="3"/>
        <end position="86"/>
    </location>
</feature>
<proteinExistence type="predicted"/>
<dbReference type="HOGENOM" id="CLU_1593235_0_0_5"/>
<name>S3H4J2_9HYPH</name>
<dbReference type="Pfam" id="PF01590">
    <property type="entry name" value="GAF"/>
    <property type="match status" value="1"/>
</dbReference>
<keyword evidence="3" id="KW-1185">Reference proteome</keyword>
<gene>
    <name evidence="2" type="ORF">RGCCGE502_32776</name>
</gene>
<dbReference type="AlphaFoldDB" id="S3H4J2"/>
<organism evidence="2 3">
    <name type="scientific">Rhizobium grahamii CCGE 502</name>
    <dbReference type="NCBI Taxonomy" id="990285"/>
    <lineage>
        <taxon>Bacteria</taxon>
        <taxon>Pseudomonadati</taxon>
        <taxon>Pseudomonadota</taxon>
        <taxon>Alphaproteobacteria</taxon>
        <taxon>Hyphomicrobiales</taxon>
        <taxon>Rhizobiaceae</taxon>
        <taxon>Rhizobium/Agrobacterium group</taxon>
        <taxon>Rhizobium</taxon>
    </lineage>
</organism>
<evidence type="ECO:0000313" key="3">
    <source>
        <dbReference type="Proteomes" id="UP000014411"/>
    </source>
</evidence>